<evidence type="ECO:0000313" key="2">
    <source>
        <dbReference type="Proteomes" id="UP000289703"/>
    </source>
</evidence>
<dbReference type="Proteomes" id="UP000289703">
    <property type="component" value="Unassembled WGS sequence"/>
</dbReference>
<comment type="caution">
    <text evidence="1">The sequence shown here is derived from an EMBL/GenBank/DDBJ whole genome shotgun (WGS) entry which is preliminary data.</text>
</comment>
<gene>
    <name evidence="1" type="ORF">EO244_16440</name>
</gene>
<dbReference type="OrthoDB" id="965965at2"/>
<organism evidence="1 2">
    <name type="scientific">Ancylomarina salipaludis</name>
    <dbReference type="NCBI Taxonomy" id="2501299"/>
    <lineage>
        <taxon>Bacteria</taxon>
        <taxon>Pseudomonadati</taxon>
        <taxon>Bacteroidota</taxon>
        <taxon>Bacteroidia</taxon>
        <taxon>Marinilabiliales</taxon>
        <taxon>Marinifilaceae</taxon>
        <taxon>Ancylomarina</taxon>
    </lineage>
</organism>
<name>A0A4Q1JHZ6_9BACT</name>
<protein>
    <submittedName>
        <fullName evidence="1">Uncharacterized protein</fullName>
    </submittedName>
</protein>
<reference evidence="1 2" key="1">
    <citation type="submission" date="2019-01" db="EMBL/GenBank/DDBJ databases">
        <title>Ancylomarina salipaludis sp. nov., isolated from a salt marsh.</title>
        <authorList>
            <person name="Yoon J.-H."/>
        </authorList>
    </citation>
    <scope>NUCLEOTIDE SEQUENCE [LARGE SCALE GENOMIC DNA]</scope>
    <source>
        <strain evidence="1 2">SHSM-M15</strain>
    </source>
</reference>
<evidence type="ECO:0000313" key="1">
    <source>
        <dbReference type="EMBL" id="RXQ87395.1"/>
    </source>
</evidence>
<dbReference type="RefSeq" id="WP_129255776.1">
    <property type="nucleotide sequence ID" value="NZ_SAXA01000025.1"/>
</dbReference>
<dbReference type="EMBL" id="SAXA01000025">
    <property type="protein sequence ID" value="RXQ87395.1"/>
    <property type="molecule type" value="Genomic_DNA"/>
</dbReference>
<keyword evidence="2" id="KW-1185">Reference proteome</keyword>
<proteinExistence type="predicted"/>
<accession>A0A4Q1JHZ6</accession>
<dbReference type="AlphaFoldDB" id="A0A4Q1JHZ6"/>
<sequence>MAELESISPDRFRSLLETKSDISNYHITEEVIIDNDYIVGNKAVTITNCTFNFEFQIKGIQLNQKYFFINCIFTQRFLAVDLELKNLQFSNCTFNQYFTSKNLKAFLIHFEFCHFDLQKTLIIDQFKAEKFKFLKNESNRDIQLIPQDVRLIALAGSESKNSITLSSRGNKNVIDNLFLEFNSNHKTDFLLRNLNVRYAQIHGELKESTLSINNVKLQIGIIKYFFNFGNMLINSLLPLSEASILVMKGANLGNAIISSTDFSKFTTVEVSNCNLVDIVPVNIVWCKSNSLKAKNSLNDRKETYRQLKIVADKNLDVPTKLMFHQYEMRAYLKILKCQKGNFSDRFILRTNQISNNHGLSWHFSLFWLLGFSILWYTLAKYTLGETVYAPELIGSEIGKFINFINPAHYFGRIFDAKSDIYTTNARLFDGLSRITSAYFIYQFVGAFRKYSKK</sequence>